<feature type="transmembrane region" description="Helical" evidence="1">
    <location>
        <begin position="12"/>
        <end position="31"/>
    </location>
</feature>
<evidence type="ECO:0000313" key="3">
    <source>
        <dbReference type="Proteomes" id="UP001596298"/>
    </source>
</evidence>
<name>A0ABW2AGT0_9MICO</name>
<organism evidence="2 3">
    <name type="scientific">Flexivirga alba</name>
    <dbReference type="NCBI Taxonomy" id="702742"/>
    <lineage>
        <taxon>Bacteria</taxon>
        <taxon>Bacillati</taxon>
        <taxon>Actinomycetota</taxon>
        <taxon>Actinomycetes</taxon>
        <taxon>Micrococcales</taxon>
        <taxon>Dermacoccaceae</taxon>
        <taxon>Flexivirga</taxon>
    </lineage>
</organism>
<dbReference type="RefSeq" id="WP_382400872.1">
    <property type="nucleotide sequence ID" value="NZ_JBHSWH010000001.1"/>
</dbReference>
<keyword evidence="1" id="KW-0472">Membrane</keyword>
<dbReference type="Proteomes" id="UP001596298">
    <property type="component" value="Unassembled WGS sequence"/>
</dbReference>
<comment type="caution">
    <text evidence="2">The sequence shown here is derived from an EMBL/GenBank/DDBJ whole genome shotgun (WGS) entry which is preliminary data.</text>
</comment>
<dbReference type="EMBL" id="JBHSWH010000001">
    <property type="protein sequence ID" value="MFC6705596.1"/>
    <property type="molecule type" value="Genomic_DNA"/>
</dbReference>
<protein>
    <submittedName>
        <fullName evidence="2">Uncharacterized protein</fullName>
    </submittedName>
</protein>
<accession>A0ABW2AGT0</accession>
<gene>
    <name evidence="2" type="ORF">ACFQDH_10040</name>
</gene>
<proteinExistence type="predicted"/>
<sequence>MSAVLIESRSARWIAEIGVLMAAAAAAPVWIADSADIVWRAAQIDPEQIVLA</sequence>
<keyword evidence="3" id="KW-1185">Reference proteome</keyword>
<reference evidence="3" key="1">
    <citation type="journal article" date="2019" name="Int. J. Syst. Evol. Microbiol.">
        <title>The Global Catalogue of Microorganisms (GCM) 10K type strain sequencing project: providing services to taxonomists for standard genome sequencing and annotation.</title>
        <authorList>
            <consortium name="The Broad Institute Genomics Platform"/>
            <consortium name="The Broad Institute Genome Sequencing Center for Infectious Disease"/>
            <person name="Wu L."/>
            <person name="Ma J."/>
        </authorList>
    </citation>
    <scope>NUCLEOTIDE SEQUENCE [LARGE SCALE GENOMIC DNA]</scope>
    <source>
        <strain evidence="3">CCUG 58127</strain>
    </source>
</reference>
<evidence type="ECO:0000313" key="2">
    <source>
        <dbReference type="EMBL" id="MFC6705596.1"/>
    </source>
</evidence>
<keyword evidence="1" id="KW-1133">Transmembrane helix</keyword>
<evidence type="ECO:0000256" key="1">
    <source>
        <dbReference type="SAM" id="Phobius"/>
    </source>
</evidence>
<keyword evidence="1" id="KW-0812">Transmembrane</keyword>